<evidence type="ECO:0000313" key="2">
    <source>
        <dbReference type="EMBL" id="MBW0472942.1"/>
    </source>
</evidence>
<accession>A0A9Q3BWU6</accession>
<reference evidence="2" key="1">
    <citation type="submission" date="2021-03" db="EMBL/GenBank/DDBJ databases">
        <title>Draft genome sequence of rust myrtle Austropuccinia psidii MF-1, a brazilian biotype.</title>
        <authorList>
            <person name="Quecine M.C."/>
            <person name="Pachon D.M.R."/>
            <person name="Bonatelli M.L."/>
            <person name="Correr F.H."/>
            <person name="Franceschini L.M."/>
            <person name="Leite T.F."/>
            <person name="Margarido G.R.A."/>
            <person name="Almeida C.A."/>
            <person name="Ferrarezi J.A."/>
            <person name="Labate C.A."/>
        </authorList>
    </citation>
    <scope>NUCLEOTIDE SEQUENCE</scope>
    <source>
        <strain evidence="2">MF-1</strain>
    </source>
</reference>
<gene>
    <name evidence="2" type="ORF">O181_012657</name>
</gene>
<evidence type="ECO:0000313" key="3">
    <source>
        <dbReference type="Proteomes" id="UP000765509"/>
    </source>
</evidence>
<dbReference type="EMBL" id="AVOT02003251">
    <property type="protein sequence ID" value="MBW0472942.1"/>
    <property type="molecule type" value="Genomic_DNA"/>
</dbReference>
<protein>
    <submittedName>
        <fullName evidence="2">Uncharacterized protein</fullName>
    </submittedName>
</protein>
<feature type="region of interest" description="Disordered" evidence="1">
    <location>
        <begin position="149"/>
        <end position="193"/>
    </location>
</feature>
<dbReference type="Proteomes" id="UP000765509">
    <property type="component" value="Unassembled WGS sequence"/>
</dbReference>
<keyword evidence="3" id="KW-1185">Reference proteome</keyword>
<sequence length="259" mass="28084">MLSKKHTKNACSLCNNSDHTARGVPAQDALVRTPLWLTMMKAFPSGNGLSDPKLANRNASRRLALCPQVLICPPPLQGQHPMVTSLRHQSKVIIQLMKDGDGKRTFELGPIVTISCHPWDSNAKDLFHGKEATFPLLISTFDSSELTLSPFVEPSHPNEPPIPGPSQSSKSHEDVPTCEPEPEVAPKQSLEQPFACPTTPRLVIIINNMPTGSLSSPPSSPTPPPSPPIAPKNPTAYSPHSHNEALKEFTNLQPTLMIS</sequence>
<feature type="compositionally biased region" description="Polar residues" evidence="1">
    <location>
        <begin position="250"/>
        <end position="259"/>
    </location>
</feature>
<dbReference type="AlphaFoldDB" id="A0A9Q3BWU6"/>
<feature type="compositionally biased region" description="Pro residues" evidence="1">
    <location>
        <begin position="218"/>
        <end position="231"/>
    </location>
</feature>
<comment type="caution">
    <text evidence="2">The sequence shown here is derived from an EMBL/GenBank/DDBJ whole genome shotgun (WGS) entry which is preliminary data.</text>
</comment>
<organism evidence="2 3">
    <name type="scientific">Austropuccinia psidii MF-1</name>
    <dbReference type="NCBI Taxonomy" id="1389203"/>
    <lineage>
        <taxon>Eukaryota</taxon>
        <taxon>Fungi</taxon>
        <taxon>Dikarya</taxon>
        <taxon>Basidiomycota</taxon>
        <taxon>Pucciniomycotina</taxon>
        <taxon>Pucciniomycetes</taxon>
        <taxon>Pucciniales</taxon>
        <taxon>Sphaerophragmiaceae</taxon>
        <taxon>Austropuccinia</taxon>
    </lineage>
</organism>
<name>A0A9Q3BWU6_9BASI</name>
<proteinExistence type="predicted"/>
<feature type="region of interest" description="Disordered" evidence="1">
    <location>
        <begin position="209"/>
        <end position="259"/>
    </location>
</feature>
<evidence type="ECO:0000256" key="1">
    <source>
        <dbReference type="SAM" id="MobiDB-lite"/>
    </source>
</evidence>